<gene>
    <name evidence="1" type="ORF">ALC53_09488</name>
</gene>
<organism evidence="1 2">
    <name type="scientific">Atta colombica</name>
    <dbReference type="NCBI Taxonomy" id="520822"/>
    <lineage>
        <taxon>Eukaryota</taxon>
        <taxon>Metazoa</taxon>
        <taxon>Ecdysozoa</taxon>
        <taxon>Arthropoda</taxon>
        <taxon>Hexapoda</taxon>
        <taxon>Insecta</taxon>
        <taxon>Pterygota</taxon>
        <taxon>Neoptera</taxon>
        <taxon>Endopterygota</taxon>
        <taxon>Hymenoptera</taxon>
        <taxon>Apocrita</taxon>
        <taxon>Aculeata</taxon>
        <taxon>Formicoidea</taxon>
        <taxon>Formicidae</taxon>
        <taxon>Myrmicinae</taxon>
        <taxon>Atta</taxon>
    </lineage>
</organism>
<reference evidence="1 2" key="1">
    <citation type="submission" date="2015-09" db="EMBL/GenBank/DDBJ databases">
        <title>Atta colombica WGS genome.</title>
        <authorList>
            <person name="Nygaard S."/>
            <person name="Hu H."/>
            <person name="Boomsma J."/>
            <person name="Zhang G."/>
        </authorList>
    </citation>
    <scope>NUCLEOTIDE SEQUENCE [LARGE SCALE GENOMIC DNA]</scope>
    <source>
        <strain evidence="1">Treedump-2</strain>
        <tissue evidence="1">Whole body</tissue>
    </source>
</reference>
<keyword evidence="2" id="KW-1185">Reference proteome</keyword>
<protein>
    <recommendedName>
        <fullName evidence="3">Mos1 transposase HTH domain-containing protein</fullName>
    </recommendedName>
</protein>
<sequence>MREALLFCFNLKKSAAESHRCTVKGTKISPELERRINCNGVRCDGTRNMPTSNRGESIKNCSKRGSKVRNHLNMCRI</sequence>
<dbReference type="AlphaFoldDB" id="A0A151I1T3"/>
<evidence type="ECO:0000313" key="2">
    <source>
        <dbReference type="Proteomes" id="UP000078540"/>
    </source>
</evidence>
<name>A0A151I1T3_9HYME</name>
<dbReference type="Proteomes" id="UP000078540">
    <property type="component" value="Unassembled WGS sequence"/>
</dbReference>
<dbReference type="EMBL" id="KQ976578">
    <property type="protein sequence ID" value="KYM80066.1"/>
    <property type="molecule type" value="Genomic_DNA"/>
</dbReference>
<proteinExistence type="predicted"/>
<dbReference type="Gene3D" id="1.10.10.1450">
    <property type="match status" value="1"/>
</dbReference>
<accession>A0A151I1T3</accession>
<evidence type="ECO:0008006" key="3">
    <source>
        <dbReference type="Google" id="ProtNLM"/>
    </source>
</evidence>
<evidence type="ECO:0000313" key="1">
    <source>
        <dbReference type="EMBL" id="KYM80066.1"/>
    </source>
</evidence>